<dbReference type="EMBL" id="RSCE01000009">
    <property type="protein sequence ID" value="RSH79965.1"/>
    <property type="molecule type" value="Genomic_DNA"/>
</dbReference>
<dbReference type="PANTHER" id="PTHR15410">
    <property type="entry name" value="HIRA-INTERACTING PROTEIN 3"/>
    <property type="match status" value="1"/>
</dbReference>
<evidence type="ECO:0000313" key="3">
    <source>
        <dbReference type="Proteomes" id="UP000279236"/>
    </source>
</evidence>
<name>A0A427XM54_9TREE</name>
<dbReference type="AlphaFoldDB" id="A0A427XM54"/>
<protein>
    <submittedName>
        <fullName evidence="2">Uncharacterized protein</fullName>
    </submittedName>
</protein>
<feature type="compositionally biased region" description="Low complexity" evidence="1">
    <location>
        <begin position="119"/>
        <end position="142"/>
    </location>
</feature>
<feature type="compositionally biased region" description="Acidic residues" evidence="1">
    <location>
        <begin position="148"/>
        <end position="164"/>
    </location>
</feature>
<feature type="compositionally biased region" description="Acidic residues" evidence="1">
    <location>
        <begin position="80"/>
        <end position="102"/>
    </location>
</feature>
<dbReference type="RefSeq" id="XP_028475074.1">
    <property type="nucleotide sequence ID" value="XM_028624906.1"/>
</dbReference>
<organism evidence="2 3">
    <name type="scientific">Apiotrichum porosum</name>
    <dbReference type="NCBI Taxonomy" id="105984"/>
    <lineage>
        <taxon>Eukaryota</taxon>
        <taxon>Fungi</taxon>
        <taxon>Dikarya</taxon>
        <taxon>Basidiomycota</taxon>
        <taxon>Agaricomycotina</taxon>
        <taxon>Tremellomycetes</taxon>
        <taxon>Trichosporonales</taxon>
        <taxon>Trichosporonaceae</taxon>
        <taxon>Apiotrichum</taxon>
    </lineage>
</organism>
<comment type="caution">
    <text evidence="2">The sequence shown here is derived from an EMBL/GenBank/DDBJ whole genome shotgun (WGS) entry which is preliminary data.</text>
</comment>
<dbReference type="OrthoDB" id="552755at2759"/>
<feature type="compositionally biased region" description="Basic and acidic residues" evidence="1">
    <location>
        <begin position="239"/>
        <end position="248"/>
    </location>
</feature>
<keyword evidence="3" id="KW-1185">Reference proteome</keyword>
<evidence type="ECO:0000256" key="1">
    <source>
        <dbReference type="SAM" id="MobiDB-lite"/>
    </source>
</evidence>
<evidence type="ECO:0000313" key="2">
    <source>
        <dbReference type="EMBL" id="RSH79965.1"/>
    </source>
</evidence>
<gene>
    <name evidence="2" type="ORF">EHS24_009636</name>
</gene>
<sequence>MTTDIDDIYGITTIEIRQHAKRVVQHANKTGAIERQELTLSAARALVAKSMGLDDDALDAPEEKKACKEAVLAEIAALADESEEEEEEELEEAEVVGSDWDDAPAPKKRATKASPVKPSTSKASKNKTTTKATAKANTSRATETVLLSDDEGEEDVASDADSDAPSDAAPKKAPKPASKVAGNKQRMSTLSKETIESDSDGYEAESSAQGKRKAKENNVQAAPASPAVSEMSSVYDEPPAAKRRESNGKKAKTTAPKAKPTKKNANDDLSPDEARVGKLKKIVHACGVRKVWTKEFADYPTPRAQVSHLLSLLQGLGMKGQPTLGKAKELKETRELAAELNDVKEYEAARGLSSSTRPSRRRVAESVPDVDTRSHGAKEESAMAAVMDFLGDEDSD</sequence>
<feature type="region of interest" description="Disordered" evidence="1">
    <location>
        <begin position="79"/>
        <end position="276"/>
    </location>
</feature>
<accession>A0A427XM54</accession>
<dbReference type="STRING" id="105984.A0A427XM54"/>
<dbReference type="Proteomes" id="UP000279236">
    <property type="component" value="Unassembled WGS sequence"/>
</dbReference>
<dbReference type="GO" id="GO:0005634">
    <property type="term" value="C:nucleus"/>
    <property type="evidence" value="ECO:0007669"/>
    <property type="project" value="TreeGrafter"/>
</dbReference>
<dbReference type="GeneID" id="39594179"/>
<dbReference type="PANTHER" id="PTHR15410:SF2">
    <property type="entry name" value="HIRA-INTERACTING PROTEIN 3"/>
    <property type="match status" value="1"/>
</dbReference>
<dbReference type="InterPro" id="IPR037647">
    <property type="entry name" value="HIRIP3"/>
</dbReference>
<feature type="region of interest" description="Disordered" evidence="1">
    <location>
        <begin position="348"/>
        <end position="396"/>
    </location>
</feature>
<reference evidence="2 3" key="1">
    <citation type="submission" date="2018-11" db="EMBL/GenBank/DDBJ databases">
        <title>Genome sequence of Apiotrichum porosum DSM 27194.</title>
        <authorList>
            <person name="Aliyu H."/>
            <person name="Gorte O."/>
            <person name="Ochsenreither K."/>
        </authorList>
    </citation>
    <scope>NUCLEOTIDE SEQUENCE [LARGE SCALE GENOMIC DNA]</scope>
    <source>
        <strain evidence="2 3">DSM 27194</strain>
    </source>
</reference>
<feature type="compositionally biased region" description="Basic and acidic residues" evidence="1">
    <location>
        <begin position="370"/>
        <end position="381"/>
    </location>
</feature>
<proteinExistence type="predicted"/>